<dbReference type="EMBL" id="VDFN01000001">
    <property type="protein sequence ID" value="MQS43868.1"/>
    <property type="molecule type" value="Genomic_DNA"/>
</dbReference>
<evidence type="ECO:0000313" key="3">
    <source>
        <dbReference type="Proteomes" id="UP000436655"/>
    </source>
</evidence>
<dbReference type="Proteomes" id="UP000436655">
    <property type="component" value="Unassembled WGS sequence"/>
</dbReference>
<feature type="domain" description="YdhG-like" evidence="1">
    <location>
        <begin position="18"/>
        <end position="111"/>
    </location>
</feature>
<dbReference type="RefSeq" id="WP_125706299.1">
    <property type="nucleotide sequence ID" value="NZ_JBHTOO010000022.1"/>
</dbReference>
<gene>
    <name evidence="2" type="ORF">FHL03_00045</name>
</gene>
<protein>
    <submittedName>
        <fullName evidence="2">Iron chaperone</fullName>
    </submittedName>
</protein>
<dbReference type="SUPFAM" id="SSF159888">
    <property type="entry name" value="YdhG-like"/>
    <property type="match status" value="1"/>
</dbReference>
<dbReference type="InterPro" id="IPR014922">
    <property type="entry name" value="YdhG-like"/>
</dbReference>
<sequence>MFEFEEYLSLIDDPDHEKRMRELLEWVVQTFPNLKTRVAWNQPMFTDHDTFIIAFSIAKKHIAVAPEGIVIEKFSEELKQAKYSAGKQMFRIGFDQDVNHDLLKRIIQFNIDDKKETTTFWRK</sequence>
<accession>A0ABW9P3T5</accession>
<organism evidence="2 3">
    <name type="scientific">Companilactobacillus mishanensis</name>
    <dbReference type="NCBI Taxonomy" id="2486008"/>
    <lineage>
        <taxon>Bacteria</taxon>
        <taxon>Bacillati</taxon>
        <taxon>Bacillota</taxon>
        <taxon>Bacilli</taxon>
        <taxon>Lactobacillales</taxon>
        <taxon>Lactobacillaceae</taxon>
        <taxon>Companilactobacillus</taxon>
    </lineage>
</organism>
<evidence type="ECO:0000313" key="2">
    <source>
        <dbReference type="EMBL" id="MQS43868.1"/>
    </source>
</evidence>
<keyword evidence="3" id="KW-1185">Reference proteome</keyword>
<reference evidence="2 3" key="1">
    <citation type="journal article" date="2019" name="Syst. Appl. Microbiol.">
        <title>Polyphasic characterization of two novel Lactobacillus spp. isolated from blown salami packages: Description of Lactobacillus halodurans sp. nov. and Lactobacillus salsicarnum sp. nov.</title>
        <authorList>
            <person name="Schuster J.A."/>
            <person name="Klingl A."/>
            <person name="Vogel R.F."/>
            <person name="Ehrmann M.A."/>
        </authorList>
    </citation>
    <scope>NUCLEOTIDE SEQUENCE [LARGE SCALE GENOMIC DNA]</scope>
    <source>
        <strain evidence="2 3">TMW 1.2098</strain>
    </source>
</reference>
<evidence type="ECO:0000259" key="1">
    <source>
        <dbReference type="Pfam" id="PF08818"/>
    </source>
</evidence>
<name>A0ABW9P3T5_9LACO</name>
<dbReference type="Gene3D" id="3.90.1150.200">
    <property type="match status" value="1"/>
</dbReference>
<comment type="caution">
    <text evidence="2">The sequence shown here is derived from an EMBL/GenBank/DDBJ whole genome shotgun (WGS) entry which is preliminary data.</text>
</comment>
<dbReference type="Pfam" id="PF08818">
    <property type="entry name" value="DUF1801"/>
    <property type="match status" value="1"/>
</dbReference>
<proteinExistence type="predicted"/>